<dbReference type="Proteomes" id="UP001501508">
    <property type="component" value="Unassembled WGS sequence"/>
</dbReference>
<organism evidence="1 2">
    <name type="scientific">Ravibacter arvi</name>
    <dbReference type="NCBI Taxonomy" id="2051041"/>
    <lineage>
        <taxon>Bacteria</taxon>
        <taxon>Pseudomonadati</taxon>
        <taxon>Bacteroidota</taxon>
        <taxon>Cytophagia</taxon>
        <taxon>Cytophagales</taxon>
        <taxon>Spirosomataceae</taxon>
        <taxon>Ravibacter</taxon>
    </lineage>
</organism>
<dbReference type="PRINTS" id="PR01955">
    <property type="entry name" value="LANCFRANKIA"/>
</dbReference>
<evidence type="ECO:0000313" key="1">
    <source>
        <dbReference type="EMBL" id="GAA4430740.1"/>
    </source>
</evidence>
<sequence>MVGCSSTRDIISQVENIYRIIKENISFIKSDKGALCNSAGLSIFLYNYSQIFSNCESKRLADKVIENLFDKDLEFEYSDAGTVSFCSGVIGSGWLMTYLSDSGYCEIEQDMVELDCIAELFFIKTIEAGNYDFLHGASGALRYLLGRPKDELTIHAIIRMTRKLLDAACNTDEFLFWPSYEFKTKSIKSGVINLGLSHGTPSILAILSAVYEYLDQNEFLVDYIRKCAYTILSCKNRGDTFSLYPYQCDIGAFNSSNSRLGWCYGDLGVAVSLWSAGKILSDNYILNEAILAIRSASKICDTEMGLVKDAAICHGASGISHILYNFYLETNEKEFLLSSNYWYNRTICYLEPVRNLITARTNWNSTFGYNNRFGLLEGISGVGISLLNRIYPSMPIWDKCLLLRN</sequence>
<dbReference type="Gene3D" id="1.50.10.20">
    <property type="match status" value="1"/>
</dbReference>
<dbReference type="SMART" id="SM01260">
    <property type="entry name" value="LANC_like"/>
    <property type="match status" value="1"/>
</dbReference>
<protein>
    <recommendedName>
        <fullName evidence="3">Lanthionine synthetase-like protein</fullName>
    </recommendedName>
</protein>
<accession>A0ABP8LJ86</accession>
<dbReference type="SUPFAM" id="SSF158745">
    <property type="entry name" value="LanC-like"/>
    <property type="match status" value="1"/>
</dbReference>
<name>A0ABP8LJ86_9BACT</name>
<dbReference type="EMBL" id="BAABEY010000001">
    <property type="protein sequence ID" value="GAA4430740.1"/>
    <property type="molecule type" value="Genomic_DNA"/>
</dbReference>
<dbReference type="RefSeq" id="WP_345025964.1">
    <property type="nucleotide sequence ID" value="NZ_BAABEY010000001.1"/>
</dbReference>
<dbReference type="PRINTS" id="PR01950">
    <property type="entry name" value="LANCSUPER"/>
</dbReference>
<keyword evidence="2" id="KW-1185">Reference proteome</keyword>
<dbReference type="PANTHER" id="PTHR12736">
    <property type="entry name" value="LANC-LIKE PROTEIN"/>
    <property type="match status" value="1"/>
</dbReference>
<dbReference type="PANTHER" id="PTHR12736:SF7">
    <property type="entry name" value="LANC-LIKE PROTEIN 3"/>
    <property type="match status" value="1"/>
</dbReference>
<evidence type="ECO:0008006" key="3">
    <source>
        <dbReference type="Google" id="ProtNLM"/>
    </source>
</evidence>
<proteinExistence type="predicted"/>
<dbReference type="InterPro" id="IPR007822">
    <property type="entry name" value="LANC-like"/>
</dbReference>
<evidence type="ECO:0000313" key="2">
    <source>
        <dbReference type="Proteomes" id="UP001501508"/>
    </source>
</evidence>
<gene>
    <name evidence="1" type="ORF">GCM10023091_00390</name>
</gene>
<comment type="caution">
    <text evidence="1">The sequence shown here is derived from an EMBL/GenBank/DDBJ whole genome shotgun (WGS) entry which is preliminary data.</text>
</comment>
<reference evidence="2" key="1">
    <citation type="journal article" date="2019" name="Int. J. Syst. Evol. Microbiol.">
        <title>The Global Catalogue of Microorganisms (GCM) 10K type strain sequencing project: providing services to taxonomists for standard genome sequencing and annotation.</title>
        <authorList>
            <consortium name="The Broad Institute Genomics Platform"/>
            <consortium name="The Broad Institute Genome Sequencing Center for Infectious Disease"/>
            <person name="Wu L."/>
            <person name="Ma J."/>
        </authorList>
    </citation>
    <scope>NUCLEOTIDE SEQUENCE [LARGE SCALE GENOMIC DNA]</scope>
    <source>
        <strain evidence="2">JCM 31920</strain>
    </source>
</reference>
<dbReference type="Pfam" id="PF05147">
    <property type="entry name" value="LANC_like"/>
    <property type="match status" value="1"/>
</dbReference>